<proteinExistence type="predicted"/>
<reference evidence="2" key="1">
    <citation type="submission" date="2014-11" db="EMBL/GenBank/DDBJ databases">
        <authorList>
            <person name="Otto D Thomas"/>
            <person name="Naeem Raeece"/>
        </authorList>
    </citation>
    <scope>NUCLEOTIDE SEQUENCE</scope>
</reference>
<feature type="region of interest" description="Disordered" evidence="1">
    <location>
        <begin position="1"/>
        <end position="42"/>
    </location>
</feature>
<protein>
    <submittedName>
        <fullName evidence="2">Uncharacterized protein</fullName>
    </submittedName>
</protein>
<feature type="compositionally biased region" description="Low complexity" evidence="1">
    <location>
        <begin position="191"/>
        <end position="214"/>
    </location>
</feature>
<sequence>MQTKNRHPSPPTTKKGERTTPSTTDEAEKENTAPAEGICIPKETLDRTMTTGSDSEVMMFGVPEEDGENLQTVTRVARCQEESDAEYMARVTASFLQGDGTPGSVPKAPKLGPTTNPNYPFSPKTPSHRVTRFSLLPAQQFDPQEQHQHSRGGLRHFRSSMPPQDGIAPPTITLPPEFLGTNTGGSTSGAQFTFYTTTTQNPDTTGPGDQTTTGFPSNAGMGFPNPPPNSNPPPPPNSPPPLQTEFLMIPPQNMFLVQHQKERGLQDGETPDGTRTPYAGAAPYRPPGSRRHPGMAWRRKGLAGGIGRGAPGFRTNHRGGSGGMQRIRETGGISLLFPQEARLPGGPPKMDIQRGDRGINGPFVCSATARGSKE</sequence>
<accession>A0A0G4IDQ2</accession>
<feature type="region of interest" description="Disordered" evidence="1">
    <location>
        <begin position="261"/>
        <end position="326"/>
    </location>
</feature>
<evidence type="ECO:0000313" key="2">
    <source>
        <dbReference type="EMBL" id="CEM55206.1"/>
    </source>
</evidence>
<organism evidence="2">
    <name type="scientific">Chromera velia CCMP2878</name>
    <dbReference type="NCBI Taxonomy" id="1169474"/>
    <lineage>
        <taxon>Eukaryota</taxon>
        <taxon>Sar</taxon>
        <taxon>Alveolata</taxon>
        <taxon>Colpodellida</taxon>
        <taxon>Chromeraceae</taxon>
        <taxon>Chromera</taxon>
    </lineage>
</organism>
<gene>
    <name evidence="2" type="ORF">Cvel_13361</name>
</gene>
<dbReference type="AlphaFoldDB" id="A0A0G4IDQ2"/>
<dbReference type="VEuPathDB" id="CryptoDB:Cvel_13361"/>
<feature type="region of interest" description="Disordered" evidence="1">
    <location>
        <begin position="338"/>
        <end position="374"/>
    </location>
</feature>
<feature type="compositionally biased region" description="Basic residues" evidence="1">
    <location>
        <begin position="288"/>
        <end position="301"/>
    </location>
</feature>
<evidence type="ECO:0000256" key="1">
    <source>
        <dbReference type="SAM" id="MobiDB-lite"/>
    </source>
</evidence>
<feature type="compositionally biased region" description="Basic residues" evidence="1">
    <location>
        <begin position="149"/>
        <end position="158"/>
    </location>
</feature>
<feature type="compositionally biased region" description="Pro residues" evidence="1">
    <location>
        <begin position="224"/>
        <end position="242"/>
    </location>
</feature>
<name>A0A0G4IDQ2_9ALVE</name>
<dbReference type="EMBL" id="CDMZ01005852">
    <property type="protein sequence ID" value="CEM55206.1"/>
    <property type="molecule type" value="Genomic_DNA"/>
</dbReference>
<feature type="region of interest" description="Disordered" evidence="1">
    <location>
        <begin position="96"/>
        <end position="245"/>
    </location>
</feature>